<gene>
    <name evidence="1" type="ORF">ICHIAU1_15070</name>
</gene>
<evidence type="ECO:0000313" key="2">
    <source>
        <dbReference type="Proteomes" id="UP000463961"/>
    </source>
</evidence>
<dbReference type="EMBL" id="AP022345">
    <property type="protein sequence ID" value="BBU69224.1"/>
    <property type="molecule type" value="Genomic_DNA"/>
</dbReference>
<dbReference type="GO" id="GO:0003676">
    <property type="term" value="F:nucleic acid binding"/>
    <property type="evidence" value="ECO:0007669"/>
    <property type="project" value="InterPro"/>
</dbReference>
<dbReference type="InterPro" id="IPR012337">
    <property type="entry name" value="RNaseH-like_sf"/>
</dbReference>
<protein>
    <submittedName>
        <fullName evidence="1">Uncharacterized protein</fullName>
    </submittedName>
</protein>
<dbReference type="Proteomes" id="UP000463961">
    <property type="component" value="Chromosome"/>
</dbReference>
<dbReference type="Gene3D" id="3.30.420.10">
    <property type="entry name" value="Ribonuclease H-like superfamily/Ribonuclease H"/>
    <property type="match status" value="1"/>
</dbReference>
<reference evidence="2" key="1">
    <citation type="submission" date="2020-01" db="EMBL/GenBank/DDBJ databases">
        <title>Phosphoaccumulans saitamaens gen. nov., sp. nov., a polyphosphate accumulating bacterium isolated from surface river water.</title>
        <authorList>
            <person name="Watanabe K."/>
            <person name="Suda W."/>
        </authorList>
    </citation>
    <scope>NUCLEOTIDE SEQUENCE [LARGE SCALE GENOMIC DNA]</scope>
    <source>
        <strain evidence="2">ICHIAU1</strain>
    </source>
</reference>
<dbReference type="SUPFAM" id="SSF53098">
    <property type="entry name" value="Ribonuclease H-like"/>
    <property type="match status" value="1"/>
</dbReference>
<dbReference type="AlphaFoldDB" id="A0A679HT16"/>
<keyword evidence="2" id="KW-1185">Reference proteome</keyword>
<evidence type="ECO:0000313" key="1">
    <source>
        <dbReference type="EMBL" id="BBU69224.1"/>
    </source>
</evidence>
<sequence>MAEIYVSTDVEADGPIPGPHSMLSFASAAYTADKQLIGTFSANLELLPDAKGHPLTMKWWKTEPEAWEACRKDQQDPKEAMKAYVKWVRTLPGKAVFVAYPAGFDFTFVFWYMMRFTGESPFSWSALDMKTFAMALSGLPYRSCIKPKLPKEWFDDLPHTHVALDDALEQGALFCNMLSLWQQHRQALGLPNEVMPVAHDAEAEEAAVPGISPRVDSAL</sequence>
<dbReference type="InterPro" id="IPR036397">
    <property type="entry name" value="RNaseH_sf"/>
</dbReference>
<proteinExistence type="predicted"/>
<accession>A0A679HT16</accession>
<dbReference type="RefSeq" id="WP_202930667.1">
    <property type="nucleotide sequence ID" value="NZ_AP019011.1"/>
</dbReference>
<organism evidence="1 2">
    <name type="scientific">Fluviibacter phosphoraccumulans</name>
    <dbReference type="NCBI Taxonomy" id="1751046"/>
    <lineage>
        <taxon>Bacteria</taxon>
        <taxon>Pseudomonadati</taxon>
        <taxon>Pseudomonadota</taxon>
        <taxon>Betaproteobacteria</taxon>
        <taxon>Rhodocyclales</taxon>
        <taxon>Fluviibacteraceae</taxon>
        <taxon>Fluviibacter</taxon>
    </lineage>
</organism>
<name>A0A679HT16_9RHOO</name>